<reference evidence="2 3" key="1">
    <citation type="journal article" date="2016" name="Nat. Commun.">
        <title>Thousands of microbial genomes shed light on interconnected biogeochemical processes in an aquifer system.</title>
        <authorList>
            <person name="Anantharaman K."/>
            <person name="Brown C.T."/>
            <person name="Hug L.A."/>
            <person name="Sharon I."/>
            <person name="Castelle C.J."/>
            <person name="Probst A.J."/>
            <person name="Thomas B.C."/>
            <person name="Singh A."/>
            <person name="Wilkins M.J."/>
            <person name="Karaoz U."/>
            <person name="Brodie E.L."/>
            <person name="Williams K.H."/>
            <person name="Hubbard S.S."/>
            <person name="Banfield J.F."/>
        </authorList>
    </citation>
    <scope>NUCLEOTIDE SEQUENCE [LARGE SCALE GENOMIC DNA]</scope>
</reference>
<name>A0A1G1XP03_9BACT</name>
<evidence type="ECO:0008006" key="4">
    <source>
        <dbReference type="Google" id="ProtNLM"/>
    </source>
</evidence>
<protein>
    <recommendedName>
        <fullName evidence="4">DUF5673 domain-containing protein</fullName>
    </recommendedName>
</protein>
<accession>A0A1G1XP03</accession>
<evidence type="ECO:0000313" key="2">
    <source>
        <dbReference type="EMBL" id="OGY41779.1"/>
    </source>
</evidence>
<keyword evidence="1" id="KW-0472">Membrane</keyword>
<keyword evidence="1" id="KW-0812">Transmembrane</keyword>
<dbReference type="AlphaFoldDB" id="A0A1G1XP03"/>
<dbReference type="Proteomes" id="UP000176498">
    <property type="component" value="Unassembled WGS sequence"/>
</dbReference>
<feature type="transmembrane region" description="Helical" evidence="1">
    <location>
        <begin position="37"/>
        <end position="56"/>
    </location>
</feature>
<proteinExistence type="predicted"/>
<evidence type="ECO:0000256" key="1">
    <source>
        <dbReference type="SAM" id="Phobius"/>
    </source>
</evidence>
<organism evidence="2 3">
    <name type="scientific">Candidatus Buchananbacteria bacterium RBG_13_36_9</name>
    <dbReference type="NCBI Taxonomy" id="1797530"/>
    <lineage>
        <taxon>Bacteria</taxon>
        <taxon>Candidatus Buchananiibacteriota</taxon>
    </lineage>
</organism>
<comment type="caution">
    <text evidence="2">The sequence shown here is derived from an EMBL/GenBank/DDBJ whole genome shotgun (WGS) entry which is preliminary data.</text>
</comment>
<keyword evidence="1" id="KW-1133">Transmembrane helix</keyword>
<gene>
    <name evidence="2" type="ORF">A2Y82_02805</name>
</gene>
<evidence type="ECO:0000313" key="3">
    <source>
        <dbReference type="Proteomes" id="UP000176498"/>
    </source>
</evidence>
<dbReference type="EMBL" id="MHHZ01000014">
    <property type="protein sequence ID" value="OGY41779.1"/>
    <property type="molecule type" value="Genomic_DNA"/>
</dbReference>
<sequence>MVEENITTEENFIREDDFGRVYFEWAVPEYLTHERSMGWYLVMLISAIALVIYCIFTANFLFALVIILVVFIVFLRSYYPPKDLNFQITEEGILLGNQLFTYDKIKNFYIIYKPPLVKKLFFTLKGFAPDLSIMLYDNNPLPIREKLLEYLQEDLEKEIETMDDIFEILLKL</sequence>